<evidence type="ECO:0000313" key="1">
    <source>
        <dbReference type="EMBL" id="HIU95968.1"/>
    </source>
</evidence>
<dbReference type="EMBL" id="DVOB01000102">
    <property type="protein sequence ID" value="HIU95968.1"/>
    <property type="molecule type" value="Genomic_DNA"/>
</dbReference>
<name>A0A9D1N6D6_9FIRM</name>
<reference evidence="1" key="1">
    <citation type="submission" date="2020-10" db="EMBL/GenBank/DDBJ databases">
        <authorList>
            <person name="Gilroy R."/>
        </authorList>
    </citation>
    <scope>NUCLEOTIDE SEQUENCE</scope>
    <source>
        <strain evidence="1">ChiSjej4B22-8349</strain>
    </source>
</reference>
<sequence>MSEQKSICPIKAEYYPSIPREQIERNCEMKLALRDLSGLGSSFSIIAAAVAEAAMNASSNEGLYRCVFPEGVKGQLAMFKNENAFLEIILSDNYNTDYLNNISEKIKEYTYQYRIDYTEVYNQLIDHAKGSTQKKVLKSMGDFGKIAGNAVAKVPMVNKGLLDEALIAAGKKLEDFSENQVDDIMGKFVENIEIGVQLFLDNIELINQMCNSKVDVLFDKEMIYLCK</sequence>
<comment type="caution">
    <text evidence="1">The sequence shown here is derived from an EMBL/GenBank/DDBJ whole genome shotgun (WGS) entry which is preliminary data.</text>
</comment>
<evidence type="ECO:0000313" key="2">
    <source>
        <dbReference type="Proteomes" id="UP000824130"/>
    </source>
</evidence>
<accession>A0A9D1N6D6</accession>
<gene>
    <name evidence="1" type="ORF">IAD25_04565</name>
</gene>
<dbReference type="AlphaFoldDB" id="A0A9D1N6D6"/>
<proteinExistence type="predicted"/>
<organism evidence="1 2">
    <name type="scientific">Candidatus Allocopromorpha excrementipullorum</name>
    <dbReference type="NCBI Taxonomy" id="2840743"/>
    <lineage>
        <taxon>Bacteria</taxon>
        <taxon>Bacillati</taxon>
        <taxon>Bacillota</taxon>
        <taxon>Clostridia</taxon>
        <taxon>Eubacteriales</taxon>
        <taxon>Eubacteriaceae</taxon>
        <taxon>Eubacteriaceae incertae sedis</taxon>
        <taxon>Candidatus Allocopromorpha</taxon>
    </lineage>
</organism>
<protein>
    <submittedName>
        <fullName evidence="1">Uncharacterized protein</fullName>
    </submittedName>
</protein>
<dbReference type="Proteomes" id="UP000824130">
    <property type="component" value="Unassembled WGS sequence"/>
</dbReference>
<reference evidence="1" key="2">
    <citation type="journal article" date="2021" name="PeerJ">
        <title>Extensive microbial diversity within the chicken gut microbiome revealed by metagenomics and culture.</title>
        <authorList>
            <person name="Gilroy R."/>
            <person name="Ravi A."/>
            <person name="Getino M."/>
            <person name="Pursley I."/>
            <person name="Horton D.L."/>
            <person name="Alikhan N.F."/>
            <person name="Baker D."/>
            <person name="Gharbi K."/>
            <person name="Hall N."/>
            <person name="Watson M."/>
            <person name="Adriaenssens E.M."/>
            <person name="Foster-Nyarko E."/>
            <person name="Jarju S."/>
            <person name="Secka A."/>
            <person name="Antonio M."/>
            <person name="Oren A."/>
            <person name="Chaudhuri R.R."/>
            <person name="La Ragione R."/>
            <person name="Hildebrand F."/>
            <person name="Pallen M.J."/>
        </authorList>
    </citation>
    <scope>NUCLEOTIDE SEQUENCE</scope>
    <source>
        <strain evidence="1">ChiSjej4B22-8349</strain>
    </source>
</reference>